<evidence type="ECO:0000256" key="2">
    <source>
        <dbReference type="ARBA" id="ARBA00012528"/>
    </source>
</evidence>
<dbReference type="NCBIfam" id="TIGR00229">
    <property type="entry name" value="sensory_box"/>
    <property type="match status" value="1"/>
</dbReference>
<dbReference type="InterPro" id="IPR035965">
    <property type="entry name" value="PAS-like_dom_sf"/>
</dbReference>
<dbReference type="InterPro" id="IPR000160">
    <property type="entry name" value="GGDEF_dom"/>
</dbReference>
<evidence type="ECO:0000256" key="1">
    <source>
        <dbReference type="ARBA" id="ARBA00001946"/>
    </source>
</evidence>
<keyword evidence="4" id="KW-0812">Transmembrane</keyword>
<name>A0A3N0VKI7_9GAMM</name>
<dbReference type="PROSITE" id="PS50887">
    <property type="entry name" value="GGDEF"/>
    <property type="match status" value="1"/>
</dbReference>
<dbReference type="GO" id="GO:0005886">
    <property type="term" value="C:plasma membrane"/>
    <property type="evidence" value="ECO:0007669"/>
    <property type="project" value="TreeGrafter"/>
</dbReference>
<dbReference type="InterPro" id="IPR050469">
    <property type="entry name" value="Diguanylate_Cyclase"/>
</dbReference>
<dbReference type="PANTHER" id="PTHR45138:SF9">
    <property type="entry name" value="DIGUANYLATE CYCLASE DGCM-RELATED"/>
    <property type="match status" value="1"/>
</dbReference>
<feature type="transmembrane region" description="Helical" evidence="4">
    <location>
        <begin position="166"/>
        <end position="184"/>
    </location>
</feature>
<reference evidence="7 8" key="1">
    <citation type="submission" date="2018-10" db="EMBL/GenBank/DDBJ databases">
        <authorList>
            <person name="Chen W.-M."/>
        </authorList>
    </citation>
    <scope>NUCLEOTIDE SEQUENCE [LARGE SCALE GENOMIC DNA]</scope>
    <source>
        <strain evidence="7 8">THS-13</strain>
    </source>
</reference>
<gene>
    <name evidence="7" type="ORF">ED208_01460</name>
</gene>
<feature type="domain" description="GGDEF" evidence="6">
    <location>
        <begin position="383"/>
        <end position="519"/>
    </location>
</feature>
<dbReference type="EMBL" id="RJVO01000001">
    <property type="protein sequence ID" value="ROH93221.1"/>
    <property type="molecule type" value="Genomic_DNA"/>
</dbReference>
<dbReference type="Gene3D" id="3.30.450.20">
    <property type="entry name" value="PAS domain"/>
    <property type="match status" value="1"/>
</dbReference>
<feature type="transmembrane region" description="Helical" evidence="4">
    <location>
        <begin position="75"/>
        <end position="95"/>
    </location>
</feature>
<dbReference type="Pfam" id="PF00990">
    <property type="entry name" value="GGDEF"/>
    <property type="match status" value="1"/>
</dbReference>
<evidence type="ECO:0000259" key="5">
    <source>
        <dbReference type="PROSITE" id="PS50113"/>
    </source>
</evidence>
<dbReference type="PANTHER" id="PTHR45138">
    <property type="entry name" value="REGULATORY COMPONENTS OF SENSORY TRANSDUCTION SYSTEM"/>
    <property type="match status" value="1"/>
</dbReference>
<feature type="transmembrane region" description="Helical" evidence="4">
    <location>
        <begin position="12"/>
        <end position="31"/>
    </location>
</feature>
<dbReference type="EC" id="2.7.7.65" evidence="2"/>
<dbReference type="InterPro" id="IPR000014">
    <property type="entry name" value="PAS"/>
</dbReference>
<comment type="catalytic activity">
    <reaction evidence="3">
        <text>2 GTP = 3',3'-c-di-GMP + 2 diphosphate</text>
        <dbReference type="Rhea" id="RHEA:24898"/>
        <dbReference type="ChEBI" id="CHEBI:33019"/>
        <dbReference type="ChEBI" id="CHEBI:37565"/>
        <dbReference type="ChEBI" id="CHEBI:58805"/>
        <dbReference type="EC" id="2.7.7.65"/>
    </reaction>
</comment>
<dbReference type="AlphaFoldDB" id="A0A3N0VKI7"/>
<dbReference type="InParanoid" id="A0A3N0VKI7"/>
<proteinExistence type="predicted"/>
<comment type="caution">
    <text evidence="7">The sequence shown here is derived from an EMBL/GenBank/DDBJ whole genome shotgun (WGS) entry which is preliminary data.</text>
</comment>
<feature type="transmembrane region" description="Helical" evidence="4">
    <location>
        <begin position="133"/>
        <end position="154"/>
    </location>
</feature>
<dbReference type="InterPro" id="IPR043128">
    <property type="entry name" value="Rev_trsase/Diguanyl_cyclase"/>
</dbReference>
<dbReference type="Proteomes" id="UP000282106">
    <property type="component" value="Unassembled WGS sequence"/>
</dbReference>
<dbReference type="InterPro" id="IPR029787">
    <property type="entry name" value="Nucleotide_cyclase"/>
</dbReference>
<keyword evidence="4" id="KW-0472">Membrane</keyword>
<comment type="cofactor">
    <cofactor evidence="1">
        <name>Mg(2+)</name>
        <dbReference type="ChEBI" id="CHEBI:18420"/>
    </cofactor>
</comment>
<evidence type="ECO:0000313" key="7">
    <source>
        <dbReference type="EMBL" id="ROH93221.1"/>
    </source>
</evidence>
<feature type="domain" description="PAC" evidence="5">
    <location>
        <begin position="292"/>
        <end position="344"/>
    </location>
</feature>
<keyword evidence="8" id="KW-1185">Reference proteome</keyword>
<dbReference type="SUPFAM" id="SSF55073">
    <property type="entry name" value="Nucleotide cyclase"/>
    <property type="match status" value="1"/>
</dbReference>
<dbReference type="NCBIfam" id="TIGR00254">
    <property type="entry name" value="GGDEF"/>
    <property type="match status" value="1"/>
</dbReference>
<feature type="transmembrane region" description="Helical" evidence="4">
    <location>
        <begin position="43"/>
        <end position="63"/>
    </location>
</feature>
<protein>
    <recommendedName>
        <fullName evidence="2">diguanylate cyclase</fullName>
        <ecNumber evidence="2">2.7.7.65</ecNumber>
    </recommendedName>
</protein>
<dbReference type="CDD" id="cd00130">
    <property type="entry name" value="PAS"/>
    <property type="match status" value="1"/>
</dbReference>
<organism evidence="7 8">
    <name type="scientific">Stagnimonas aquatica</name>
    <dbReference type="NCBI Taxonomy" id="2689987"/>
    <lineage>
        <taxon>Bacteria</taxon>
        <taxon>Pseudomonadati</taxon>
        <taxon>Pseudomonadota</taxon>
        <taxon>Gammaproteobacteria</taxon>
        <taxon>Nevskiales</taxon>
        <taxon>Nevskiaceae</taxon>
        <taxon>Stagnimonas</taxon>
    </lineage>
</organism>
<dbReference type="CDD" id="cd01949">
    <property type="entry name" value="GGDEF"/>
    <property type="match status" value="1"/>
</dbReference>
<dbReference type="GO" id="GO:0052621">
    <property type="term" value="F:diguanylate cyclase activity"/>
    <property type="evidence" value="ECO:0007669"/>
    <property type="project" value="UniProtKB-EC"/>
</dbReference>
<evidence type="ECO:0000259" key="6">
    <source>
        <dbReference type="PROSITE" id="PS50887"/>
    </source>
</evidence>
<dbReference type="GO" id="GO:1902201">
    <property type="term" value="P:negative regulation of bacterial-type flagellum-dependent cell motility"/>
    <property type="evidence" value="ECO:0007669"/>
    <property type="project" value="TreeGrafter"/>
</dbReference>
<evidence type="ECO:0000313" key="8">
    <source>
        <dbReference type="Proteomes" id="UP000282106"/>
    </source>
</evidence>
<dbReference type="GO" id="GO:0043709">
    <property type="term" value="P:cell adhesion involved in single-species biofilm formation"/>
    <property type="evidence" value="ECO:0007669"/>
    <property type="project" value="TreeGrafter"/>
</dbReference>
<dbReference type="Gene3D" id="3.30.70.270">
    <property type="match status" value="1"/>
</dbReference>
<keyword evidence="4" id="KW-1133">Transmembrane helix</keyword>
<dbReference type="RefSeq" id="WP_123210075.1">
    <property type="nucleotide sequence ID" value="NZ_RJVO01000001.1"/>
</dbReference>
<feature type="transmembrane region" description="Helical" evidence="4">
    <location>
        <begin position="107"/>
        <end position="126"/>
    </location>
</feature>
<dbReference type="InterPro" id="IPR013655">
    <property type="entry name" value="PAS_fold_3"/>
</dbReference>
<sequence length="520" mass="58489">MHGPGLARLRFRSLQVALAFHLLLAVGGGIATYQLPVRSTIEWLVYPLDALLLLLIWWRAAAANQAGDQPRLQRWALLLILLGAALLLQRIAYAMFGPLLRETGLGLFRPVFAYVPFIYLAAVVLLPSRRALILCWGYGAIVAVLTLLGLRQLTGFGLQRPEELPLLLWVLVGNPLFLLLLYALPRYEDWLELATAKIARMREAAELRDRIDADARRFNLVVDSLQVGVWDQRFEQGQLVERWWSPRYYQLLGYTPAELPADEASTRRLFGEAMLPVRETIYRQLRERGGVTTVDAQLCTADRGWRWFNISSKAEFDEQGRFRRITGAIEDIHDRRVAEQELLDAQLELAQMAYRDPLTGLSNRRAFDEQAQREWERALRNRQTLAVLAIDLDWFKPYNDHYGHPGGDECLRQAARCFQAGLRRPADLVARVGGEEFLVLLPETDGTGALTVAEALEQALRALAIPHAGSPLGLVSCSIGVAALVPREGDSLRELLSRADAALYRSKREGRARVSLEVAG</sequence>
<dbReference type="SUPFAM" id="SSF55785">
    <property type="entry name" value="PYP-like sensor domain (PAS domain)"/>
    <property type="match status" value="1"/>
</dbReference>
<evidence type="ECO:0000256" key="3">
    <source>
        <dbReference type="ARBA" id="ARBA00034247"/>
    </source>
</evidence>
<accession>A0A3N0VKI7</accession>
<dbReference type="Pfam" id="PF08447">
    <property type="entry name" value="PAS_3"/>
    <property type="match status" value="1"/>
</dbReference>
<dbReference type="FunFam" id="3.30.70.270:FF:000001">
    <property type="entry name" value="Diguanylate cyclase domain protein"/>
    <property type="match status" value="1"/>
</dbReference>
<dbReference type="InterPro" id="IPR000700">
    <property type="entry name" value="PAS-assoc_C"/>
</dbReference>
<dbReference type="SMART" id="SM00267">
    <property type="entry name" value="GGDEF"/>
    <property type="match status" value="1"/>
</dbReference>
<evidence type="ECO:0000256" key="4">
    <source>
        <dbReference type="SAM" id="Phobius"/>
    </source>
</evidence>
<dbReference type="PROSITE" id="PS50113">
    <property type="entry name" value="PAC"/>
    <property type="match status" value="1"/>
</dbReference>